<dbReference type="SUPFAM" id="SSF55874">
    <property type="entry name" value="ATPase domain of HSP90 chaperone/DNA topoisomerase II/histidine kinase"/>
    <property type="match status" value="1"/>
</dbReference>
<feature type="transmembrane region" description="Helical" evidence="7">
    <location>
        <begin position="188"/>
        <end position="209"/>
    </location>
</feature>
<keyword evidence="7" id="KW-0472">Membrane</keyword>
<comment type="catalytic activity">
    <reaction evidence="1">
        <text>ATP + protein L-histidine = ADP + protein N-phospho-L-histidine.</text>
        <dbReference type="EC" id="2.7.13.3"/>
    </reaction>
</comment>
<keyword evidence="7" id="KW-0812">Transmembrane</keyword>
<gene>
    <name evidence="9" type="ORF">DYU11_20495</name>
</gene>
<dbReference type="PRINTS" id="PR00344">
    <property type="entry name" value="BCTRLSENSOR"/>
</dbReference>
<evidence type="ECO:0000256" key="4">
    <source>
        <dbReference type="ARBA" id="ARBA00022679"/>
    </source>
</evidence>
<dbReference type="AlphaFoldDB" id="A0A418M3W0"/>
<keyword evidence="6" id="KW-0175">Coiled coil</keyword>
<dbReference type="GO" id="GO:0007234">
    <property type="term" value="P:osmosensory signaling via phosphorelay pathway"/>
    <property type="evidence" value="ECO:0007669"/>
    <property type="project" value="TreeGrafter"/>
</dbReference>
<dbReference type="SUPFAM" id="SSF47384">
    <property type="entry name" value="Homodimeric domain of signal transducing histidine kinase"/>
    <property type="match status" value="1"/>
</dbReference>
<dbReference type="InterPro" id="IPR004358">
    <property type="entry name" value="Sig_transdc_His_kin-like_C"/>
</dbReference>
<dbReference type="EMBL" id="QXED01000006">
    <property type="protein sequence ID" value="RIV20430.1"/>
    <property type="molecule type" value="Genomic_DNA"/>
</dbReference>
<dbReference type="PANTHER" id="PTHR42878">
    <property type="entry name" value="TWO-COMPONENT HISTIDINE KINASE"/>
    <property type="match status" value="1"/>
</dbReference>
<dbReference type="InterPro" id="IPR036097">
    <property type="entry name" value="HisK_dim/P_sf"/>
</dbReference>
<dbReference type="GO" id="GO:0000156">
    <property type="term" value="F:phosphorelay response regulator activity"/>
    <property type="evidence" value="ECO:0007669"/>
    <property type="project" value="TreeGrafter"/>
</dbReference>
<dbReference type="InterPro" id="IPR036890">
    <property type="entry name" value="HATPase_C_sf"/>
</dbReference>
<protein>
    <recommendedName>
        <fullName evidence="2">histidine kinase</fullName>
        <ecNumber evidence="2">2.7.13.3</ecNumber>
    </recommendedName>
</protein>
<evidence type="ECO:0000256" key="1">
    <source>
        <dbReference type="ARBA" id="ARBA00000085"/>
    </source>
</evidence>
<name>A0A418M3W0_9BACT</name>
<dbReference type="SMART" id="SM00387">
    <property type="entry name" value="HATPase_c"/>
    <property type="match status" value="1"/>
</dbReference>
<keyword evidence="4" id="KW-0808">Transferase</keyword>
<organism evidence="9 10">
    <name type="scientific">Fibrisoma montanum</name>
    <dbReference type="NCBI Taxonomy" id="2305895"/>
    <lineage>
        <taxon>Bacteria</taxon>
        <taxon>Pseudomonadati</taxon>
        <taxon>Bacteroidota</taxon>
        <taxon>Cytophagia</taxon>
        <taxon>Cytophagales</taxon>
        <taxon>Spirosomataceae</taxon>
        <taxon>Fibrisoma</taxon>
    </lineage>
</organism>
<feature type="transmembrane region" description="Helical" evidence="7">
    <location>
        <begin position="16"/>
        <end position="36"/>
    </location>
</feature>
<dbReference type="Pfam" id="PF05227">
    <property type="entry name" value="CHASE3"/>
    <property type="match status" value="1"/>
</dbReference>
<dbReference type="CDD" id="cd19410">
    <property type="entry name" value="HK9-like_sensor"/>
    <property type="match status" value="1"/>
</dbReference>
<keyword evidence="10" id="KW-1185">Reference proteome</keyword>
<feature type="domain" description="Histidine kinase" evidence="8">
    <location>
        <begin position="250"/>
        <end position="475"/>
    </location>
</feature>
<dbReference type="PROSITE" id="PS50109">
    <property type="entry name" value="HIS_KIN"/>
    <property type="match status" value="1"/>
</dbReference>
<proteinExistence type="predicted"/>
<evidence type="ECO:0000256" key="2">
    <source>
        <dbReference type="ARBA" id="ARBA00012438"/>
    </source>
</evidence>
<dbReference type="GO" id="GO:0000155">
    <property type="term" value="F:phosphorelay sensor kinase activity"/>
    <property type="evidence" value="ECO:0007669"/>
    <property type="project" value="InterPro"/>
</dbReference>
<reference evidence="9 10" key="1">
    <citation type="submission" date="2018-08" db="EMBL/GenBank/DDBJ databases">
        <title>Fibrisoma montanum sp. nov., isolated from Danxia mountain soil.</title>
        <authorList>
            <person name="Huang Y."/>
        </authorList>
    </citation>
    <scope>NUCLEOTIDE SEQUENCE [LARGE SCALE GENOMIC DNA]</scope>
    <source>
        <strain evidence="9 10">HYT19</strain>
    </source>
</reference>
<dbReference type="Gene3D" id="3.30.565.10">
    <property type="entry name" value="Histidine kinase-like ATPase, C-terminal domain"/>
    <property type="match status" value="1"/>
</dbReference>
<dbReference type="Proteomes" id="UP000283523">
    <property type="component" value="Unassembled WGS sequence"/>
</dbReference>
<evidence type="ECO:0000256" key="7">
    <source>
        <dbReference type="SAM" id="Phobius"/>
    </source>
</evidence>
<dbReference type="InterPro" id="IPR003594">
    <property type="entry name" value="HATPase_dom"/>
</dbReference>
<dbReference type="Pfam" id="PF00512">
    <property type="entry name" value="HisKA"/>
    <property type="match status" value="1"/>
</dbReference>
<dbReference type="OrthoDB" id="9124519at2"/>
<dbReference type="EC" id="2.7.13.3" evidence="2"/>
<keyword evidence="3" id="KW-0597">Phosphoprotein</keyword>
<dbReference type="InterPro" id="IPR005467">
    <property type="entry name" value="His_kinase_dom"/>
</dbReference>
<evidence type="ECO:0000256" key="6">
    <source>
        <dbReference type="SAM" id="Coils"/>
    </source>
</evidence>
<evidence type="ECO:0000256" key="5">
    <source>
        <dbReference type="ARBA" id="ARBA00022777"/>
    </source>
</evidence>
<dbReference type="Pfam" id="PF02518">
    <property type="entry name" value="HATPase_c"/>
    <property type="match status" value="1"/>
</dbReference>
<evidence type="ECO:0000313" key="10">
    <source>
        <dbReference type="Proteomes" id="UP000283523"/>
    </source>
</evidence>
<sequence>MNLIRQVLPRTTNRRIALGFAVALVMIAVGFLMSFYSYTRNGDDSAEVRRTYQTMGQLEDILSTVKDLETSVRGYMLSNDRSFLEHYEAALTSLPVRMRTLRKSLADHPLQQQRADSLAWMIEEKMVYANRLLREADNMDSRSRPIYLRLGKVKMDQIRQAVATMMETEQALMKERTAQSARSYRNTLLIIFALSVLTFISLIISYTVLENELDQRQRTEDQLRSYEQELREKIRQLEASNEELERFAFVASHDLQEPLRKIQSFANLISERYSTLFDDDSKMFLRKITHSAERMSRLIKDLLNFSRVSNQRTGFRPVRLGDIVQRVLDDQELRIKGLDVDLSVDRLPAIEAIPVQMDHLFTNLVSNALKFTRPGVRPMLRISARVIDGSLYPELIPQKSYVEITVEDNGIGFDEKYLDHIFKVFQRLHGKTVFEGTGIGLAICKRIVVHHNGYITARSQPDQGSVFVVVLPEQQSTLDYEQSTSGETYSYFAG</sequence>
<dbReference type="InterPro" id="IPR050351">
    <property type="entry name" value="BphY/WalK/GraS-like"/>
</dbReference>
<evidence type="ECO:0000313" key="9">
    <source>
        <dbReference type="EMBL" id="RIV20430.1"/>
    </source>
</evidence>
<feature type="coiled-coil region" evidence="6">
    <location>
        <begin position="209"/>
        <end position="247"/>
    </location>
</feature>
<dbReference type="GO" id="GO:0030295">
    <property type="term" value="F:protein kinase activator activity"/>
    <property type="evidence" value="ECO:0007669"/>
    <property type="project" value="TreeGrafter"/>
</dbReference>
<keyword evidence="7" id="KW-1133">Transmembrane helix</keyword>
<evidence type="ECO:0000259" key="8">
    <source>
        <dbReference type="PROSITE" id="PS50109"/>
    </source>
</evidence>
<dbReference type="SMART" id="SM00388">
    <property type="entry name" value="HisKA"/>
    <property type="match status" value="1"/>
</dbReference>
<dbReference type="RefSeq" id="WP_119669597.1">
    <property type="nucleotide sequence ID" value="NZ_QXED01000006.1"/>
</dbReference>
<accession>A0A418M3W0</accession>
<keyword evidence="5 9" id="KW-0418">Kinase</keyword>
<dbReference type="Gene3D" id="1.10.287.130">
    <property type="match status" value="1"/>
</dbReference>
<dbReference type="InterPro" id="IPR007891">
    <property type="entry name" value="CHASE3"/>
</dbReference>
<comment type="caution">
    <text evidence="9">The sequence shown here is derived from an EMBL/GenBank/DDBJ whole genome shotgun (WGS) entry which is preliminary data.</text>
</comment>
<dbReference type="InterPro" id="IPR003661">
    <property type="entry name" value="HisK_dim/P_dom"/>
</dbReference>
<dbReference type="CDD" id="cd00082">
    <property type="entry name" value="HisKA"/>
    <property type="match status" value="1"/>
</dbReference>
<evidence type="ECO:0000256" key="3">
    <source>
        <dbReference type="ARBA" id="ARBA00022553"/>
    </source>
</evidence>
<dbReference type="PANTHER" id="PTHR42878:SF15">
    <property type="entry name" value="BACTERIOPHYTOCHROME"/>
    <property type="match status" value="1"/>
</dbReference>